<organism evidence="1 2">
    <name type="scientific">Thermoanaerobacterium thermosaccharolyticum</name>
    <name type="common">Clostridium thermosaccharolyticum</name>
    <dbReference type="NCBI Taxonomy" id="1517"/>
    <lineage>
        <taxon>Bacteria</taxon>
        <taxon>Bacillati</taxon>
        <taxon>Bacillota</taxon>
        <taxon>Clostridia</taxon>
        <taxon>Thermoanaerobacterales</taxon>
        <taxon>Thermoanaerobacteraceae</taxon>
        <taxon>Thermoanaerobacterium</taxon>
    </lineage>
</organism>
<dbReference type="AlphaFoldDB" id="A0A223I251"/>
<dbReference type="EMBL" id="CP016893">
    <property type="protein sequence ID" value="AST58826.1"/>
    <property type="molecule type" value="Genomic_DNA"/>
</dbReference>
<proteinExistence type="predicted"/>
<accession>A0A223I251</accession>
<dbReference type="Proteomes" id="UP000214975">
    <property type="component" value="Chromosome"/>
</dbReference>
<evidence type="ECO:0000313" key="2">
    <source>
        <dbReference type="Proteomes" id="UP000214975"/>
    </source>
</evidence>
<evidence type="ECO:0000313" key="1">
    <source>
        <dbReference type="EMBL" id="AST58826.1"/>
    </source>
</evidence>
<gene>
    <name evidence="1" type="ORF">Thert_03048</name>
</gene>
<dbReference type="InterPro" id="IPR021359">
    <property type="entry name" value="DUF2812"/>
</dbReference>
<sequence length="195" mass="23117">MSKKYHRFYDGLLSVQENWLNKMAKKGYRLVRTGKLLYEFEECAPGQFEYRIEFIGHKSKEDVIDYCNFLEDLGYKVFFKNINLNYSIGKLRYRPWAEKGGRIATNSTTFDRELLIVEKKNDGKEFELHTSYEDKLKYCKSLRNAWLCFFLLFAILGCVQRSIVWGIGGLLVLIPIIAYQSEIIKIRHNAKIREW</sequence>
<name>A0A223I251_THETR</name>
<reference evidence="1 2" key="1">
    <citation type="submission" date="2016-08" db="EMBL/GenBank/DDBJ databases">
        <title>A novel genetic cassette of butanologenic Thermoanaerobacterium thermosaccharolyticum that directly convert cellulose to butanol.</title>
        <authorList>
            <person name="Li T."/>
            <person name="He J."/>
        </authorList>
    </citation>
    <scope>NUCLEOTIDE SEQUENCE [LARGE SCALE GENOMIC DNA]</scope>
    <source>
        <strain evidence="1 2">TG57</strain>
    </source>
</reference>
<protein>
    <submittedName>
        <fullName evidence="1">Uncharacterized protein</fullName>
    </submittedName>
</protein>
<dbReference type="RefSeq" id="WP_015311791.1">
    <property type="nucleotide sequence ID" value="NZ_CP016893.1"/>
</dbReference>
<dbReference type="Pfam" id="PF11193">
    <property type="entry name" value="DUF2812"/>
    <property type="match status" value="1"/>
</dbReference>